<feature type="region of interest" description="Disordered" evidence="6">
    <location>
        <begin position="312"/>
        <end position="347"/>
    </location>
</feature>
<evidence type="ECO:0000256" key="3">
    <source>
        <dbReference type="ARBA" id="ARBA00022692"/>
    </source>
</evidence>
<keyword evidence="4 7" id="KW-1133">Transmembrane helix</keyword>
<reference evidence="10" key="1">
    <citation type="submission" date="2019-04" db="EMBL/GenBank/DDBJ databases">
        <title>Friends and foes A comparative genomics studyof 23 Aspergillus species from section Flavi.</title>
        <authorList>
            <consortium name="DOE Joint Genome Institute"/>
            <person name="Kjaerbolling I."/>
            <person name="Vesth T."/>
            <person name="Frisvad J.C."/>
            <person name="Nybo J.L."/>
            <person name="Theobald S."/>
            <person name="Kildgaard S."/>
            <person name="Isbrandt T."/>
            <person name="Kuo A."/>
            <person name="Sato A."/>
            <person name="Lyhne E.K."/>
            <person name="Kogle M.E."/>
            <person name="Wiebenga A."/>
            <person name="Kun R.S."/>
            <person name="Lubbers R.J."/>
            <person name="Makela M.R."/>
            <person name="Barry K."/>
            <person name="Chovatia M."/>
            <person name="Clum A."/>
            <person name="Daum C."/>
            <person name="Haridas S."/>
            <person name="He G."/>
            <person name="LaButti K."/>
            <person name="Lipzen A."/>
            <person name="Mondo S."/>
            <person name="Riley R."/>
            <person name="Salamov A."/>
            <person name="Simmons B.A."/>
            <person name="Magnuson J.K."/>
            <person name="Henrissat B."/>
            <person name="Mortensen U.H."/>
            <person name="Larsen T.O."/>
            <person name="Devries R.P."/>
            <person name="Grigoriev I.V."/>
            <person name="Machida M."/>
            <person name="Baker S.E."/>
            <person name="Andersen M.R."/>
        </authorList>
    </citation>
    <scope>NUCLEOTIDE SEQUENCE [LARGE SCALE GENOMIC DNA]</scope>
    <source>
        <strain evidence="10">CBS 553.77</strain>
    </source>
</reference>
<dbReference type="EMBL" id="ML739150">
    <property type="protein sequence ID" value="KAE8351899.1"/>
    <property type="molecule type" value="Genomic_DNA"/>
</dbReference>
<feature type="compositionally biased region" description="Polar residues" evidence="6">
    <location>
        <begin position="1"/>
        <end position="42"/>
    </location>
</feature>
<feature type="transmembrane region" description="Helical" evidence="7">
    <location>
        <begin position="562"/>
        <end position="586"/>
    </location>
</feature>
<organism evidence="9 10">
    <name type="scientific">Aspergillus coremiiformis</name>
    <dbReference type="NCBI Taxonomy" id="138285"/>
    <lineage>
        <taxon>Eukaryota</taxon>
        <taxon>Fungi</taxon>
        <taxon>Dikarya</taxon>
        <taxon>Ascomycota</taxon>
        <taxon>Pezizomycotina</taxon>
        <taxon>Eurotiomycetes</taxon>
        <taxon>Eurotiomycetidae</taxon>
        <taxon>Eurotiales</taxon>
        <taxon>Aspergillaceae</taxon>
        <taxon>Aspergillus</taxon>
        <taxon>Aspergillus subgen. Circumdati</taxon>
    </lineage>
</organism>
<dbReference type="InterPro" id="IPR013057">
    <property type="entry name" value="AA_transpt_TM"/>
</dbReference>
<dbReference type="AlphaFoldDB" id="A0A5N6Z5F4"/>
<feature type="transmembrane region" description="Helical" evidence="7">
    <location>
        <begin position="610"/>
        <end position="631"/>
    </location>
</feature>
<feature type="transmembrane region" description="Helical" evidence="7">
    <location>
        <begin position="487"/>
        <end position="508"/>
    </location>
</feature>
<evidence type="ECO:0000313" key="10">
    <source>
        <dbReference type="Proteomes" id="UP000327118"/>
    </source>
</evidence>
<proteinExistence type="inferred from homology"/>
<feature type="transmembrane region" description="Helical" evidence="7">
    <location>
        <begin position="424"/>
        <end position="442"/>
    </location>
</feature>
<feature type="region of interest" description="Disordered" evidence="6">
    <location>
        <begin position="1"/>
        <end position="142"/>
    </location>
</feature>
<keyword evidence="5 7" id="KW-0472">Membrane</keyword>
<comment type="similarity">
    <text evidence="2">Belongs to the amino acid/polyamine transporter 2 family.</text>
</comment>
<feature type="transmembrane region" description="Helical" evidence="7">
    <location>
        <begin position="652"/>
        <end position="669"/>
    </location>
</feature>
<feature type="transmembrane region" description="Helical" evidence="7">
    <location>
        <begin position="462"/>
        <end position="480"/>
    </location>
</feature>
<feature type="transmembrane region" description="Helical" evidence="7">
    <location>
        <begin position="675"/>
        <end position="691"/>
    </location>
</feature>
<evidence type="ECO:0000313" key="9">
    <source>
        <dbReference type="EMBL" id="KAE8351899.1"/>
    </source>
</evidence>
<name>A0A5N6Z5F4_9EURO</name>
<feature type="transmembrane region" description="Helical" evidence="7">
    <location>
        <begin position="528"/>
        <end position="550"/>
    </location>
</feature>
<keyword evidence="3 7" id="KW-0812">Transmembrane</keyword>
<evidence type="ECO:0000256" key="1">
    <source>
        <dbReference type="ARBA" id="ARBA00004141"/>
    </source>
</evidence>
<feature type="domain" description="Amino acid transporter transmembrane" evidence="8">
    <location>
        <begin position="349"/>
        <end position="728"/>
    </location>
</feature>
<dbReference type="GO" id="GO:0005774">
    <property type="term" value="C:vacuolar membrane"/>
    <property type="evidence" value="ECO:0007669"/>
    <property type="project" value="TreeGrafter"/>
</dbReference>
<evidence type="ECO:0000259" key="8">
    <source>
        <dbReference type="Pfam" id="PF01490"/>
    </source>
</evidence>
<evidence type="ECO:0000256" key="2">
    <source>
        <dbReference type="ARBA" id="ARBA00008066"/>
    </source>
</evidence>
<dbReference type="Proteomes" id="UP000327118">
    <property type="component" value="Unassembled WGS sequence"/>
</dbReference>
<evidence type="ECO:0000256" key="5">
    <source>
        <dbReference type="ARBA" id="ARBA00023136"/>
    </source>
</evidence>
<feature type="transmembrane region" description="Helical" evidence="7">
    <location>
        <begin position="378"/>
        <end position="399"/>
    </location>
</feature>
<dbReference type="OrthoDB" id="1684102at2759"/>
<dbReference type="PANTHER" id="PTHR22950:SF666">
    <property type="entry name" value="VACUOLAR AMINO ACID TRANSPORTER 4"/>
    <property type="match status" value="1"/>
</dbReference>
<evidence type="ECO:0000256" key="4">
    <source>
        <dbReference type="ARBA" id="ARBA00022989"/>
    </source>
</evidence>
<feature type="compositionally biased region" description="Low complexity" evidence="6">
    <location>
        <begin position="258"/>
        <end position="275"/>
    </location>
</feature>
<comment type="subcellular location">
    <subcellularLocation>
        <location evidence="1">Membrane</location>
        <topology evidence="1">Multi-pass membrane protein</topology>
    </subcellularLocation>
</comment>
<feature type="region of interest" description="Disordered" evidence="6">
    <location>
        <begin position="254"/>
        <end position="275"/>
    </location>
</feature>
<dbReference type="PANTHER" id="PTHR22950">
    <property type="entry name" value="AMINO ACID TRANSPORTER"/>
    <property type="match status" value="1"/>
</dbReference>
<feature type="compositionally biased region" description="Polar residues" evidence="6">
    <location>
        <begin position="121"/>
        <end position="135"/>
    </location>
</feature>
<dbReference type="Pfam" id="PF01490">
    <property type="entry name" value="Aa_trans"/>
    <property type="match status" value="1"/>
</dbReference>
<feature type="transmembrane region" description="Helical" evidence="7">
    <location>
        <begin position="351"/>
        <end position="372"/>
    </location>
</feature>
<dbReference type="FunFam" id="1.20.1740.10:FF:000067">
    <property type="entry name" value="Transmembrane domain transporter"/>
    <property type="match status" value="1"/>
</dbReference>
<gene>
    <name evidence="9" type="ORF">BDV28DRAFT_10696</name>
</gene>
<accession>A0A5N6Z5F4</accession>
<dbReference type="GO" id="GO:0005302">
    <property type="term" value="F:L-tyrosine transmembrane transporter activity"/>
    <property type="evidence" value="ECO:0007669"/>
    <property type="project" value="TreeGrafter"/>
</dbReference>
<feature type="transmembrane region" description="Helical" evidence="7">
    <location>
        <begin position="711"/>
        <end position="733"/>
    </location>
</feature>
<protein>
    <submittedName>
        <fullName evidence="9">Transmembrane amino acid transporter protein-domain-containing protein</fullName>
    </submittedName>
</protein>
<keyword evidence="10" id="KW-1185">Reference proteome</keyword>
<evidence type="ECO:0000256" key="7">
    <source>
        <dbReference type="SAM" id="Phobius"/>
    </source>
</evidence>
<sequence>MASSANPDNGEGSSSLPRRETPISTSALRSGSPSADASTRQISIARLASPVPSPSSSYPHSIRQLPVPIQPPTGTGEDIRKVDNLSSLPGPGQSMIASALQESLGRSPPRLGTPPRRTDSPGLQQVQPIRSNYGSFDNKPGWEGSEYSAGPYEDPEVVKRHLVLPQNAIENRDLTSPGDAANDEEFSSLQLQGGDITRQVYRWAEGAESGSPSRFNRSKSFSLNRPIPEDETMNINSIRVPGGFRRDYIRRTVASNIPGSSDGPGPQSPQSQPQLQLPTSSFLEFLTLFGHFAGEELEEDDEVLGPNEYFSDTWEEDSREPGERSALLHPDTAGRRKRKPRGGTGTNTRTGAALLLLKSFVGTGVLFLPRAFLNGGMLFSSLVLLGVSLLSFYAFILLVNTRLKIDGSFGDIGGVLYGKHMRRIILGSIVLSQLGFVSAYIVFTAENLQAFVLAVSKCKSFIDIKFMVLIQLVIFLPLSLIRDISKLGFTALIADVFILLGLIYLYYYDILTISAQGGVSDIISFNPSTWTLFIGTAIFTYEGIGLIIPIQESMRRPQQFPGVLAGVMVVITVVFLSAGALSYAAYGSATKTVVILNLPQDDKFVNGVQFLYSLAILLSTPLQLFPAIRIMENELFTRSGKYNPRIKWQKNCFRFFLVMICAFVAWGGADDLDKFVSLVGSFACVPLIYVYPPLLHLKACARSRKQQIADIALTIFGVISCLYTTALTLANWVEGGAPPPPGYCDSKSG</sequence>
<evidence type="ECO:0000256" key="6">
    <source>
        <dbReference type="SAM" id="MobiDB-lite"/>
    </source>
</evidence>